<evidence type="ECO:0000313" key="8">
    <source>
        <dbReference type="EMBL" id="KAK2188066.1"/>
    </source>
</evidence>
<evidence type="ECO:0000313" key="9">
    <source>
        <dbReference type="Proteomes" id="UP001209878"/>
    </source>
</evidence>
<dbReference type="GO" id="GO:0012505">
    <property type="term" value="C:endomembrane system"/>
    <property type="evidence" value="ECO:0007669"/>
    <property type="project" value="UniProtKB-SubCell"/>
</dbReference>
<evidence type="ECO:0000256" key="6">
    <source>
        <dbReference type="ARBA" id="ARBA00023136"/>
    </source>
</evidence>
<dbReference type="PANTHER" id="PTHR11256">
    <property type="entry name" value="BCL-2 RELATED"/>
    <property type="match status" value="1"/>
</dbReference>
<dbReference type="Proteomes" id="UP001209878">
    <property type="component" value="Unassembled WGS sequence"/>
</dbReference>
<dbReference type="GO" id="GO:0001836">
    <property type="term" value="P:release of cytochrome c from mitochondria"/>
    <property type="evidence" value="ECO:0007669"/>
    <property type="project" value="TreeGrafter"/>
</dbReference>
<dbReference type="GO" id="GO:0051400">
    <property type="term" value="F:BH domain binding"/>
    <property type="evidence" value="ECO:0007669"/>
    <property type="project" value="TreeGrafter"/>
</dbReference>
<keyword evidence="9" id="KW-1185">Reference proteome</keyword>
<evidence type="ECO:0000256" key="1">
    <source>
        <dbReference type="ARBA" id="ARBA00004308"/>
    </source>
</evidence>
<dbReference type="InterPro" id="IPR046371">
    <property type="entry name" value="Bcl-2_BH1-3"/>
</dbReference>
<evidence type="ECO:0000259" key="7">
    <source>
        <dbReference type="SMART" id="SM00337"/>
    </source>
</evidence>
<accession>A0AAD9P4W5</accession>
<dbReference type="Gene3D" id="1.10.437.10">
    <property type="entry name" value="Blc2-like"/>
    <property type="match status" value="1"/>
</dbReference>
<dbReference type="EMBL" id="JAODUO010000145">
    <property type="protein sequence ID" value="KAK2188066.1"/>
    <property type="molecule type" value="Genomic_DNA"/>
</dbReference>
<evidence type="ECO:0000256" key="2">
    <source>
        <dbReference type="ARBA" id="ARBA00009458"/>
    </source>
</evidence>
<comment type="caution">
    <text evidence="8">The sequence shown here is derived from an EMBL/GenBank/DDBJ whole genome shotgun (WGS) entry which is preliminary data.</text>
</comment>
<dbReference type="Pfam" id="PF00452">
    <property type="entry name" value="Bcl-2"/>
    <property type="match status" value="1"/>
</dbReference>
<dbReference type="GO" id="GO:0005741">
    <property type="term" value="C:mitochondrial outer membrane"/>
    <property type="evidence" value="ECO:0007669"/>
    <property type="project" value="TreeGrafter"/>
</dbReference>
<feature type="domain" description="Bcl-2 Bcl-2 homology region 1-3" evidence="7">
    <location>
        <begin position="66"/>
        <end position="165"/>
    </location>
</feature>
<sequence length="203" mass="23561">MAAIHHHNPAREMQKYLKNNDNHVIEKTTFSDIEQARRIARVLAVDIVNYACGNSKKMPNRYARTLRRTVDELTQRHCILFNGMVNKLNLDEETGYRTFTNIINEMFSDKHYNWGRIVAVYAFAARLARYCVDENMNDYCPQIATYLGDYVAEHLAEWIAENGGWPSFDEYFPEQRSLEDKIWRGLLFTALGLGTLATMLAVK</sequence>
<keyword evidence="4" id="KW-0053">Apoptosis</keyword>
<evidence type="ECO:0000256" key="3">
    <source>
        <dbReference type="ARBA" id="ARBA00022692"/>
    </source>
</evidence>
<keyword evidence="3" id="KW-0812">Transmembrane</keyword>
<keyword evidence="6" id="KW-0472">Membrane</keyword>
<gene>
    <name evidence="8" type="ORF">NP493_145g02031</name>
</gene>
<dbReference type="InterPro" id="IPR026298">
    <property type="entry name" value="Bcl-2_fam"/>
</dbReference>
<name>A0AAD9P4W5_RIDPI</name>
<dbReference type="GO" id="GO:0042981">
    <property type="term" value="P:regulation of apoptotic process"/>
    <property type="evidence" value="ECO:0007669"/>
    <property type="project" value="InterPro"/>
</dbReference>
<dbReference type="CDD" id="cd06845">
    <property type="entry name" value="Bcl-2_like"/>
    <property type="match status" value="1"/>
</dbReference>
<evidence type="ECO:0000256" key="5">
    <source>
        <dbReference type="ARBA" id="ARBA00022989"/>
    </source>
</evidence>
<organism evidence="8 9">
    <name type="scientific">Ridgeia piscesae</name>
    <name type="common">Tubeworm</name>
    <dbReference type="NCBI Taxonomy" id="27915"/>
    <lineage>
        <taxon>Eukaryota</taxon>
        <taxon>Metazoa</taxon>
        <taxon>Spiralia</taxon>
        <taxon>Lophotrochozoa</taxon>
        <taxon>Annelida</taxon>
        <taxon>Polychaeta</taxon>
        <taxon>Sedentaria</taxon>
        <taxon>Canalipalpata</taxon>
        <taxon>Sabellida</taxon>
        <taxon>Siboglinidae</taxon>
        <taxon>Ridgeia</taxon>
    </lineage>
</organism>
<reference evidence="8" key="1">
    <citation type="journal article" date="2023" name="Mol. Biol. Evol.">
        <title>Third-Generation Sequencing Reveals the Adaptive Role of the Epigenome in Three Deep-Sea Polychaetes.</title>
        <authorList>
            <person name="Perez M."/>
            <person name="Aroh O."/>
            <person name="Sun Y."/>
            <person name="Lan Y."/>
            <person name="Juniper S.K."/>
            <person name="Young C.R."/>
            <person name="Angers B."/>
            <person name="Qian P.Y."/>
        </authorList>
    </citation>
    <scope>NUCLEOTIDE SEQUENCE</scope>
    <source>
        <strain evidence="8">R07B-5</strain>
    </source>
</reference>
<comment type="subcellular location">
    <subcellularLocation>
        <location evidence="1">Endomembrane system</location>
    </subcellularLocation>
</comment>
<keyword evidence="5" id="KW-1133">Transmembrane helix</keyword>
<dbReference type="PRINTS" id="PR01862">
    <property type="entry name" value="BCL2FAMILY"/>
</dbReference>
<dbReference type="GO" id="GO:0008630">
    <property type="term" value="P:intrinsic apoptotic signaling pathway in response to DNA damage"/>
    <property type="evidence" value="ECO:0007669"/>
    <property type="project" value="TreeGrafter"/>
</dbReference>
<dbReference type="SMART" id="SM00337">
    <property type="entry name" value="BCL"/>
    <property type="match status" value="1"/>
</dbReference>
<dbReference type="PROSITE" id="PS50062">
    <property type="entry name" value="BCL2_FAMILY"/>
    <property type="match status" value="1"/>
</dbReference>
<dbReference type="GO" id="GO:0097192">
    <property type="term" value="P:extrinsic apoptotic signaling pathway in absence of ligand"/>
    <property type="evidence" value="ECO:0007669"/>
    <property type="project" value="TreeGrafter"/>
</dbReference>
<proteinExistence type="inferred from homology"/>
<dbReference type="PANTHER" id="PTHR11256:SF47">
    <property type="entry name" value="BCL-2-LIKE PROTEIN 10"/>
    <property type="match status" value="1"/>
</dbReference>
<comment type="similarity">
    <text evidence="2">Belongs to the Bcl-2 family.</text>
</comment>
<evidence type="ECO:0000256" key="4">
    <source>
        <dbReference type="ARBA" id="ARBA00022703"/>
    </source>
</evidence>
<dbReference type="InterPro" id="IPR002475">
    <property type="entry name" value="Bcl2-like"/>
</dbReference>
<dbReference type="SUPFAM" id="SSF56854">
    <property type="entry name" value="Bcl-2 inhibitors of programmed cell death"/>
    <property type="match status" value="1"/>
</dbReference>
<dbReference type="InterPro" id="IPR036834">
    <property type="entry name" value="Bcl-2-like_sf"/>
</dbReference>
<protein>
    <recommendedName>
        <fullName evidence="7">Bcl-2 Bcl-2 homology region 1-3 domain-containing protein</fullName>
    </recommendedName>
</protein>
<dbReference type="AlphaFoldDB" id="A0AAD9P4W5"/>